<dbReference type="Proteomes" id="UP000263642">
    <property type="component" value="Unassembled WGS sequence"/>
</dbReference>
<dbReference type="AlphaFoldDB" id="A0A3D3R280"/>
<keyword evidence="4" id="KW-0808">Transferase</keyword>
<dbReference type="InterPro" id="IPR036890">
    <property type="entry name" value="HATPase_C_sf"/>
</dbReference>
<keyword evidence="4" id="KW-0418">Kinase</keyword>
<keyword evidence="2" id="KW-0902">Two-component regulatory system</keyword>
<feature type="non-terminal residue" evidence="4">
    <location>
        <position position="86"/>
    </location>
</feature>
<sequence>SVEYATTIPSQIESDPKRLRQILVNLIGNAVKFTSEGSIRLVISYDASGEQPAIQFEVIDTGIGITDAQLSQLFQEFSQGDTSVTR</sequence>
<feature type="domain" description="Histidine kinase" evidence="3">
    <location>
        <begin position="1"/>
        <end position="86"/>
    </location>
</feature>
<proteinExistence type="predicted"/>
<keyword evidence="1" id="KW-0597">Phosphoprotein</keyword>
<dbReference type="GO" id="GO:0000160">
    <property type="term" value="P:phosphorelay signal transduction system"/>
    <property type="evidence" value="ECO:0007669"/>
    <property type="project" value="UniProtKB-KW"/>
</dbReference>
<organism evidence="4 5">
    <name type="scientific">Gimesia maris</name>
    <dbReference type="NCBI Taxonomy" id="122"/>
    <lineage>
        <taxon>Bacteria</taxon>
        <taxon>Pseudomonadati</taxon>
        <taxon>Planctomycetota</taxon>
        <taxon>Planctomycetia</taxon>
        <taxon>Planctomycetales</taxon>
        <taxon>Planctomycetaceae</taxon>
        <taxon>Gimesia</taxon>
    </lineage>
</organism>
<dbReference type="PANTHER" id="PTHR45339:SF1">
    <property type="entry name" value="HYBRID SIGNAL TRANSDUCTION HISTIDINE KINASE J"/>
    <property type="match status" value="1"/>
</dbReference>
<name>A0A3D3R280_9PLAN</name>
<evidence type="ECO:0000259" key="3">
    <source>
        <dbReference type="PROSITE" id="PS50109"/>
    </source>
</evidence>
<comment type="caution">
    <text evidence="4">The sequence shown here is derived from an EMBL/GenBank/DDBJ whole genome shotgun (WGS) entry which is preliminary data.</text>
</comment>
<dbReference type="PROSITE" id="PS50109">
    <property type="entry name" value="HIS_KIN"/>
    <property type="match status" value="1"/>
</dbReference>
<dbReference type="InterPro" id="IPR003594">
    <property type="entry name" value="HATPase_dom"/>
</dbReference>
<evidence type="ECO:0000256" key="2">
    <source>
        <dbReference type="ARBA" id="ARBA00023012"/>
    </source>
</evidence>
<dbReference type="SMART" id="SM00387">
    <property type="entry name" value="HATPase_c"/>
    <property type="match status" value="1"/>
</dbReference>
<dbReference type="Pfam" id="PF02518">
    <property type="entry name" value="HATPase_c"/>
    <property type="match status" value="1"/>
</dbReference>
<dbReference type="Gene3D" id="3.30.565.10">
    <property type="entry name" value="Histidine kinase-like ATPase, C-terminal domain"/>
    <property type="match status" value="1"/>
</dbReference>
<dbReference type="EMBL" id="DQAY01000023">
    <property type="protein sequence ID" value="HCO22192.1"/>
    <property type="molecule type" value="Genomic_DNA"/>
</dbReference>
<feature type="non-terminal residue" evidence="4">
    <location>
        <position position="1"/>
    </location>
</feature>
<dbReference type="PANTHER" id="PTHR45339">
    <property type="entry name" value="HYBRID SIGNAL TRANSDUCTION HISTIDINE KINASE J"/>
    <property type="match status" value="1"/>
</dbReference>
<evidence type="ECO:0000313" key="4">
    <source>
        <dbReference type="EMBL" id="HCO22192.1"/>
    </source>
</evidence>
<evidence type="ECO:0000313" key="5">
    <source>
        <dbReference type="Proteomes" id="UP000263642"/>
    </source>
</evidence>
<dbReference type="GO" id="GO:0016301">
    <property type="term" value="F:kinase activity"/>
    <property type="evidence" value="ECO:0007669"/>
    <property type="project" value="UniProtKB-KW"/>
</dbReference>
<dbReference type="SUPFAM" id="SSF55874">
    <property type="entry name" value="ATPase domain of HSP90 chaperone/DNA topoisomerase II/histidine kinase"/>
    <property type="match status" value="1"/>
</dbReference>
<reference evidence="4 5" key="1">
    <citation type="journal article" date="2018" name="Nat. Biotechnol.">
        <title>A standardized bacterial taxonomy based on genome phylogeny substantially revises the tree of life.</title>
        <authorList>
            <person name="Parks D.H."/>
            <person name="Chuvochina M."/>
            <person name="Waite D.W."/>
            <person name="Rinke C."/>
            <person name="Skarshewski A."/>
            <person name="Chaumeil P.A."/>
            <person name="Hugenholtz P."/>
        </authorList>
    </citation>
    <scope>NUCLEOTIDE SEQUENCE [LARGE SCALE GENOMIC DNA]</scope>
    <source>
        <strain evidence="4">UBA9375</strain>
    </source>
</reference>
<evidence type="ECO:0000256" key="1">
    <source>
        <dbReference type="ARBA" id="ARBA00022553"/>
    </source>
</evidence>
<gene>
    <name evidence="4" type="ORF">DIT97_03665</name>
</gene>
<accession>A0A3D3R280</accession>
<protein>
    <submittedName>
        <fullName evidence="4">Two-component system sensor histidine kinase/response regulator</fullName>
    </submittedName>
</protein>
<dbReference type="InterPro" id="IPR005467">
    <property type="entry name" value="His_kinase_dom"/>
</dbReference>